<evidence type="ECO:0000256" key="4">
    <source>
        <dbReference type="ARBA" id="ARBA00023136"/>
    </source>
</evidence>
<dbReference type="GO" id="GO:0016020">
    <property type="term" value="C:membrane"/>
    <property type="evidence" value="ECO:0007669"/>
    <property type="project" value="UniProtKB-SubCell"/>
</dbReference>
<evidence type="ECO:0000256" key="1">
    <source>
        <dbReference type="ARBA" id="ARBA00004141"/>
    </source>
</evidence>
<organism evidence="7 8">
    <name type="scientific">Boletus edulis BED1</name>
    <dbReference type="NCBI Taxonomy" id="1328754"/>
    <lineage>
        <taxon>Eukaryota</taxon>
        <taxon>Fungi</taxon>
        <taxon>Dikarya</taxon>
        <taxon>Basidiomycota</taxon>
        <taxon>Agaricomycotina</taxon>
        <taxon>Agaricomycetes</taxon>
        <taxon>Agaricomycetidae</taxon>
        <taxon>Boletales</taxon>
        <taxon>Boletineae</taxon>
        <taxon>Boletaceae</taxon>
        <taxon>Boletoideae</taxon>
        <taxon>Boletus</taxon>
    </lineage>
</organism>
<comment type="subcellular location">
    <subcellularLocation>
        <location evidence="1">Membrane</location>
        <topology evidence="1">Multi-pass membrane protein</topology>
    </subcellularLocation>
</comment>
<dbReference type="CDD" id="cd10429">
    <property type="entry name" value="GAAP_like"/>
    <property type="match status" value="1"/>
</dbReference>
<evidence type="ECO:0000256" key="6">
    <source>
        <dbReference type="SAM" id="MobiDB-lite"/>
    </source>
</evidence>
<keyword evidence="3 5" id="KW-1133">Transmembrane helix</keyword>
<evidence type="ECO:0000256" key="5">
    <source>
        <dbReference type="RuleBase" id="RU004379"/>
    </source>
</evidence>
<evidence type="ECO:0000256" key="2">
    <source>
        <dbReference type="ARBA" id="ARBA00022692"/>
    </source>
</evidence>
<protein>
    <submittedName>
        <fullName evidence="7">UPF0005-domain-containing protein</fullName>
    </submittedName>
</protein>
<feature type="region of interest" description="Disordered" evidence="6">
    <location>
        <begin position="1"/>
        <end position="48"/>
    </location>
</feature>
<dbReference type="EMBL" id="WHUW01000006">
    <property type="protein sequence ID" value="KAF8444864.1"/>
    <property type="molecule type" value="Genomic_DNA"/>
</dbReference>
<evidence type="ECO:0000313" key="8">
    <source>
        <dbReference type="Proteomes" id="UP001194468"/>
    </source>
</evidence>
<dbReference type="PANTHER" id="PTHR23291">
    <property type="entry name" value="BAX INHIBITOR-RELATED"/>
    <property type="match status" value="1"/>
</dbReference>
<proteinExistence type="inferred from homology"/>
<dbReference type="Pfam" id="PF01027">
    <property type="entry name" value="Bax1-I"/>
    <property type="match status" value="1"/>
</dbReference>
<feature type="transmembrane region" description="Helical" evidence="5">
    <location>
        <begin position="112"/>
        <end position="130"/>
    </location>
</feature>
<keyword evidence="4 5" id="KW-0472">Membrane</keyword>
<comment type="caution">
    <text evidence="7">The sequence shown here is derived from an EMBL/GenBank/DDBJ whole genome shotgun (WGS) entry which is preliminary data.</text>
</comment>
<dbReference type="PANTHER" id="PTHR23291:SF50">
    <property type="entry name" value="PROTEIN LIFEGUARD 4"/>
    <property type="match status" value="1"/>
</dbReference>
<feature type="transmembrane region" description="Helical" evidence="5">
    <location>
        <begin position="239"/>
        <end position="258"/>
    </location>
</feature>
<name>A0AAD4C0N6_BOLED</name>
<sequence>MSSSNNPVPPPAYQATGSSSKPRIDSGFNSAEPLLGRARSPGGGFYDQPEQGDVPDDFKYGVTVSESSIEVRAAFIRKVYTILFCQILATCLVAGGLSQSPSAILWVQQHTWSLYLPLFGTLINLGLLFWKRHSHPLNFVLLSTFTVMEAFSLGVLTAFFDNVLVLQALLITLGVFLGLTLFTLQSKVGVSPLINIIISNDRLQYDFSGLGPWLFGALLALVMVGLVNMFIPFGHTMDIIYSIGGCLIFSGYIVYDTFMITKRLSPDEFILGSISLYLEYVSVPSIINILRLLNDLQDR</sequence>
<keyword evidence="8" id="KW-1185">Reference proteome</keyword>
<feature type="transmembrane region" description="Helical" evidence="5">
    <location>
        <begin position="205"/>
        <end position="227"/>
    </location>
</feature>
<feature type="transmembrane region" description="Helical" evidence="5">
    <location>
        <begin position="165"/>
        <end position="184"/>
    </location>
</feature>
<reference evidence="7" key="1">
    <citation type="submission" date="2019-10" db="EMBL/GenBank/DDBJ databases">
        <authorList>
            <consortium name="DOE Joint Genome Institute"/>
            <person name="Kuo A."/>
            <person name="Miyauchi S."/>
            <person name="Kiss E."/>
            <person name="Drula E."/>
            <person name="Kohler A."/>
            <person name="Sanchez-Garcia M."/>
            <person name="Andreopoulos B."/>
            <person name="Barry K.W."/>
            <person name="Bonito G."/>
            <person name="Buee M."/>
            <person name="Carver A."/>
            <person name="Chen C."/>
            <person name="Cichocki N."/>
            <person name="Clum A."/>
            <person name="Culley D."/>
            <person name="Crous P.W."/>
            <person name="Fauchery L."/>
            <person name="Girlanda M."/>
            <person name="Hayes R."/>
            <person name="Keri Z."/>
            <person name="LaButti K."/>
            <person name="Lipzen A."/>
            <person name="Lombard V."/>
            <person name="Magnuson J."/>
            <person name="Maillard F."/>
            <person name="Morin E."/>
            <person name="Murat C."/>
            <person name="Nolan M."/>
            <person name="Ohm R."/>
            <person name="Pangilinan J."/>
            <person name="Pereira M."/>
            <person name="Perotto S."/>
            <person name="Peter M."/>
            <person name="Riley R."/>
            <person name="Sitrit Y."/>
            <person name="Stielow B."/>
            <person name="Szollosi G."/>
            <person name="Zifcakova L."/>
            <person name="Stursova M."/>
            <person name="Spatafora J.W."/>
            <person name="Tedersoo L."/>
            <person name="Vaario L.-M."/>
            <person name="Yamada A."/>
            <person name="Yan M."/>
            <person name="Wang P."/>
            <person name="Xu J."/>
            <person name="Bruns T."/>
            <person name="Baldrian P."/>
            <person name="Vilgalys R."/>
            <person name="Henrissat B."/>
            <person name="Grigoriev I.V."/>
            <person name="Hibbett D."/>
            <person name="Nagy L.G."/>
            <person name="Martin F.M."/>
        </authorList>
    </citation>
    <scope>NUCLEOTIDE SEQUENCE</scope>
    <source>
        <strain evidence="7">BED1</strain>
    </source>
</reference>
<feature type="transmembrane region" description="Helical" evidence="5">
    <location>
        <begin position="79"/>
        <end position="100"/>
    </location>
</feature>
<evidence type="ECO:0000256" key="3">
    <source>
        <dbReference type="ARBA" id="ARBA00022989"/>
    </source>
</evidence>
<keyword evidence="2 5" id="KW-0812">Transmembrane</keyword>
<reference evidence="7" key="2">
    <citation type="journal article" date="2020" name="Nat. Commun.">
        <title>Large-scale genome sequencing of mycorrhizal fungi provides insights into the early evolution of symbiotic traits.</title>
        <authorList>
            <person name="Miyauchi S."/>
            <person name="Kiss E."/>
            <person name="Kuo A."/>
            <person name="Drula E."/>
            <person name="Kohler A."/>
            <person name="Sanchez-Garcia M."/>
            <person name="Morin E."/>
            <person name="Andreopoulos B."/>
            <person name="Barry K.W."/>
            <person name="Bonito G."/>
            <person name="Buee M."/>
            <person name="Carver A."/>
            <person name="Chen C."/>
            <person name="Cichocki N."/>
            <person name="Clum A."/>
            <person name="Culley D."/>
            <person name="Crous P.W."/>
            <person name="Fauchery L."/>
            <person name="Girlanda M."/>
            <person name="Hayes R.D."/>
            <person name="Keri Z."/>
            <person name="LaButti K."/>
            <person name="Lipzen A."/>
            <person name="Lombard V."/>
            <person name="Magnuson J."/>
            <person name="Maillard F."/>
            <person name="Murat C."/>
            <person name="Nolan M."/>
            <person name="Ohm R.A."/>
            <person name="Pangilinan J."/>
            <person name="Pereira M.F."/>
            <person name="Perotto S."/>
            <person name="Peter M."/>
            <person name="Pfister S."/>
            <person name="Riley R."/>
            <person name="Sitrit Y."/>
            <person name="Stielow J.B."/>
            <person name="Szollosi G."/>
            <person name="Zifcakova L."/>
            <person name="Stursova M."/>
            <person name="Spatafora J.W."/>
            <person name="Tedersoo L."/>
            <person name="Vaario L.M."/>
            <person name="Yamada A."/>
            <person name="Yan M."/>
            <person name="Wang P."/>
            <person name="Xu J."/>
            <person name="Bruns T."/>
            <person name="Baldrian P."/>
            <person name="Vilgalys R."/>
            <person name="Dunand C."/>
            <person name="Henrissat B."/>
            <person name="Grigoriev I.V."/>
            <person name="Hibbett D."/>
            <person name="Nagy L.G."/>
            <person name="Martin F.M."/>
        </authorList>
    </citation>
    <scope>NUCLEOTIDE SEQUENCE</scope>
    <source>
        <strain evidence="7">BED1</strain>
    </source>
</reference>
<comment type="similarity">
    <text evidence="5">Belongs to the BI1 family.</text>
</comment>
<dbReference type="Proteomes" id="UP001194468">
    <property type="component" value="Unassembled WGS sequence"/>
</dbReference>
<feature type="transmembrane region" description="Helical" evidence="5">
    <location>
        <begin position="137"/>
        <end position="159"/>
    </location>
</feature>
<evidence type="ECO:0000313" key="7">
    <source>
        <dbReference type="EMBL" id="KAF8444864.1"/>
    </source>
</evidence>
<dbReference type="InterPro" id="IPR006214">
    <property type="entry name" value="Bax_inhibitor_1-related"/>
</dbReference>
<gene>
    <name evidence="7" type="ORF">L210DRAFT_3444320</name>
</gene>
<dbReference type="AlphaFoldDB" id="A0AAD4C0N6"/>
<accession>A0AAD4C0N6</accession>